<proteinExistence type="predicted"/>
<reference evidence="1" key="2">
    <citation type="journal article" date="2021" name="Microbiome">
        <title>Successional dynamics and alternative stable states in a saline activated sludge microbial community over 9 years.</title>
        <authorList>
            <person name="Wang Y."/>
            <person name="Ye J."/>
            <person name="Ju F."/>
            <person name="Liu L."/>
            <person name="Boyd J.A."/>
            <person name="Deng Y."/>
            <person name="Parks D.H."/>
            <person name="Jiang X."/>
            <person name="Yin X."/>
            <person name="Woodcroft B.J."/>
            <person name="Tyson G.W."/>
            <person name="Hugenholtz P."/>
            <person name="Polz M.F."/>
            <person name="Zhang T."/>
        </authorList>
    </citation>
    <scope>NUCLEOTIDE SEQUENCE</scope>
    <source>
        <strain evidence="1">HKST-UBA02</strain>
    </source>
</reference>
<comment type="caution">
    <text evidence="1">The sequence shown here is derived from an EMBL/GenBank/DDBJ whole genome shotgun (WGS) entry which is preliminary data.</text>
</comment>
<evidence type="ECO:0000313" key="1">
    <source>
        <dbReference type="EMBL" id="MCA9754423.1"/>
    </source>
</evidence>
<evidence type="ECO:0000313" key="2">
    <source>
        <dbReference type="Proteomes" id="UP000739538"/>
    </source>
</evidence>
<organism evidence="1 2">
    <name type="scientific">Eiseniibacteriota bacterium</name>
    <dbReference type="NCBI Taxonomy" id="2212470"/>
    <lineage>
        <taxon>Bacteria</taxon>
        <taxon>Candidatus Eiseniibacteriota</taxon>
    </lineage>
</organism>
<accession>A0A956N8U9</accession>
<protein>
    <submittedName>
        <fullName evidence="1">Uncharacterized protein</fullName>
    </submittedName>
</protein>
<name>A0A956N8U9_UNCEI</name>
<gene>
    <name evidence="1" type="ORF">KDA27_01370</name>
</gene>
<reference evidence="1" key="1">
    <citation type="submission" date="2020-04" db="EMBL/GenBank/DDBJ databases">
        <authorList>
            <person name="Zhang T."/>
        </authorList>
    </citation>
    <scope>NUCLEOTIDE SEQUENCE</scope>
    <source>
        <strain evidence="1">HKST-UBA02</strain>
    </source>
</reference>
<sequence>MHIARRPRYESALRLARRLATGLLLCAAFPLLAAVILAGCRNELQTVVQCSDRTVVVRYEDGRLAEVLNDMEYELEPGQRVKVTENCDGDLHVVVAYAQR</sequence>
<dbReference type="AlphaFoldDB" id="A0A956N8U9"/>
<dbReference type="EMBL" id="JAGQHS010000003">
    <property type="protein sequence ID" value="MCA9754423.1"/>
    <property type="molecule type" value="Genomic_DNA"/>
</dbReference>
<dbReference type="Proteomes" id="UP000739538">
    <property type="component" value="Unassembled WGS sequence"/>
</dbReference>